<evidence type="ECO:0000256" key="2">
    <source>
        <dbReference type="ARBA" id="ARBA00022679"/>
    </source>
</evidence>
<dbReference type="InterPro" id="IPR051259">
    <property type="entry name" value="rRNA_Methyltransferase"/>
</dbReference>
<reference evidence="5 6" key="1">
    <citation type="submission" date="2024-02" db="EMBL/GenBank/DDBJ databases">
        <title>Deinococcus xinjiangensis NBRC 107630.</title>
        <authorList>
            <person name="Ichikawa N."/>
            <person name="Katano-Makiyama Y."/>
            <person name="Hidaka K."/>
        </authorList>
    </citation>
    <scope>NUCLEOTIDE SEQUENCE [LARGE SCALE GENOMIC DNA]</scope>
    <source>
        <strain evidence="5 6">NBRC 107630</strain>
    </source>
</reference>
<protein>
    <submittedName>
        <fullName evidence="5">23S rRNA (Uridine(2479)-2'-O)-methyltransferase</fullName>
    </submittedName>
</protein>
<dbReference type="InterPro" id="IPR029026">
    <property type="entry name" value="tRNA_m1G_MTases_N"/>
</dbReference>
<name>A0ABP9VDZ2_9DEIO</name>
<keyword evidence="6" id="KW-1185">Reference proteome</keyword>
<gene>
    <name evidence="5" type="primary">aviRb_2</name>
    <name evidence="5" type="ORF">Dxin01_03216</name>
</gene>
<keyword evidence="2" id="KW-0808">Transferase</keyword>
<dbReference type="Proteomes" id="UP001458946">
    <property type="component" value="Unassembled WGS sequence"/>
</dbReference>
<dbReference type="InterPro" id="IPR054578">
    <property type="entry name" value="SpoU_sub_bind-like_N"/>
</dbReference>
<feature type="domain" description="tRNA/rRNA methyltransferase SpoU type" evidence="3">
    <location>
        <begin position="124"/>
        <end position="265"/>
    </location>
</feature>
<comment type="caution">
    <text evidence="5">The sequence shown here is derived from an EMBL/GenBank/DDBJ whole genome shotgun (WGS) entry which is preliminary data.</text>
</comment>
<accession>A0ABP9VDZ2</accession>
<organism evidence="5 6">
    <name type="scientific">Deinococcus xinjiangensis</name>
    <dbReference type="NCBI Taxonomy" id="457454"/>
    <lineage>
        <taxon>Bacteria</taxon>
        <taxon>Thermotogati</taxon>
        <taxon>Deinococcota</taxon>
        <taxon>Deinococci</taxon>
        <taxon>Deinococcales</taxon>
        <taxon>Deinococcaceae</taxon>
        <taxon>Deinococcus</taxon>
    </lineage>
</organism>
<dbReference type="InterPro" id="IPR029028">
    <property type="entry name" value="Alpha/beta_knot_MTases"/>
</dbReference>
<evidence type="ECO:0000259" key="3">
    <source>
        <dbReference type="Pfam" id="PF00588"/>
    </source>
</evidence>
<sequence length="272" mass="29350">MTRHTPEIIRIRNDNADFQLLETLGRNREKRRKTGLFVVEGVRAINLALSHGWTFEGLIMPEDTSLSRWGSDVLERAQAGKHYLVVKEGFELLTGRNEGSELLALLRLPADDPARLPRTPDLRVVLLDRPSSPGNLGSTLRSCDAFGIGGVAVVGHGVDPYSPEAVRASTGSLLSVPVVHFAGPKEVRAWLDGLNFPVRVVGSDERGEMQARAFDWAGPLVLAAGNETHGLSAGLRDLCDATLQIPITGSASSLNVAVATSILLYEWSSARA</sequence>
<evidence type="ECO:0000313" key="5">
    <source>
        <dbReference type="EMBL" id="GAA5503458.1"/>
    </source>
</evidence>
<dbReference type="SUPFAM" id="SSF75217">
    <property type="entry name" value="alpha/beta knot"/>
    <property type="match status" value="1"/>
</dbReference>
<evidence type="ECO:0000256" key="1">
    <source>
        <dbReference type="ARBA" id="ARBA00022603"/>
    </source>
</evidence>
<dbReference type="Gene3D" id="3.30.1330.30">
    <property type="match status" value="1"/>
</dbReference>
<dbReference type="PANTHER" id="PTHR43191">
    <property type="entry name" value="RRNA METHYLTRANSFERASE 3"/>
    <property type="match status" value="1"/>
</dbReference>
<evidence type="ECO:0000259" key="4">
    <source>
        <dbReference type="Pfam" id="PF22655"/>
    </source>
</evidence>
<dbReference type="RefSeq" id="WP_353543428.1">
    <property type="nucleotide sequence ID" value="NZ_BAABRN010000050.1"/>
</dbReference>
<dbReference type="PANTHER" id="PTHR43191:SF2">
    <property type="entry name" value="RRNA METHYLTRANSFERASE 3, MITOCHONDRIAL"/>
    <property type="match status" value="1"/>
</dbReference>
<dbReference type="InterPro" id="IPR001537">
    <property type="entry name" value="SpoU_MeTrfase"/>
</dbReference>
<feature type="domain" description="SpoU L30e-like N-terminal" evidence="4">
    <location>
        <begin position="15"/>
        <end position="103"/>
    </location>
</feature>
<evidence type="ECO:0000313" key="6">
    <source>
        <dbReference type="Proteomes" id="UP001458946"/>
    </source>
</evidence>
<dbReference type="InterPro" id="IPR029064">
    <property type="entry name" value="Ribosomal_eL30-like_sf"/>
</dbReference>
<dbReference type="SUPFAM" id="SSF55315">
    <property type="entry name" value="L30e-like"/>
    <property type="match status" value="1"/>
</dbReference>
<keyword evidence="1" id="KW-0489">Methyltransferase</keyword>
<proteinExistence type="predicted"/>
<dbReference type="EMBL" id="BAABRN010000050">
    <property type="protein sequence ID" value="GAA5503458.1"/>
    <property type="molecule type" value="Genomic_DNA"/>
</dbReference>
<dbReference type="Gene3D" id="3.40.1280.10">
    <property type="match status" value="1"/>
</dbReference>
<dbReference type="Pfam" id="PF22655">
    <property type="entry name" value="SpoU_sub_bind_like"/>
    <property type="match status" value="1"/>
</dbReference>
<dbReference type="Pfam" id="PF00588">
    <property type="entry name" value="SpoU_methylase"/>
    <property type="match status" value="1"/>
</dbReference>